<keyword evidence="1" id="KW-1133">Transmembrane helix</keyword>
<protein>
    <submittedName>
        <fullName evidence="3">CPBP family intramembrane metalloprotease</fullName>
    </submittedName>
</protein>
<dbReference type="GO" id="GO:0008237">
    <property type="term" value="F:metallopeptidase activity"/>
    <property type="evidence" value="ECO:0007669"/>
    <property type="project" value="UniProtKB-KW"/>
</dbReference>
<dbReference type="GO" id="GO:0006508">
    <property type="term" value="P:proteolysis"/>
    <property type="evidence" value="ECO:0007669"/>
    <property type="project" value="UniProtKB-KW"/>
</dbReference>
<dbReference type="Pfam" id="PF02517">
    <property type="entry name" value="Rce1-like"/>
    <property type="match status" value="1"/>
</dbReference>
<keyword evidence="3" id="KW-0378">Hydrolase</keyword>
<dbReference type="RefSeq" id="WP_133227721.1">
    <property type="nucleotide sequence ID" value="NZ_SOZE01000004.1"/>
</dbReference>
<dbReference type="GO" id="GO:0004175">
    <property type="term" value="F:endopeptidase activity"/>
    <property type="evidence" value="ECO:0007669"/>
    <property type="project" value="UniProtKB-ARBA"/>
</dbReference>
<reference evidence="3 4" key="1">
    <citation type="journal article" date="2017" name="Int. J. Syst. Evol. Microbiol.">
        <title>Mucilaginibacterpsychrotolerans sp. nov., isolated from peatlands.</title>
        <authorList>
            <person name="Deng Y."/>
            <person name="Shen L."/>
            <person name="Xu B."/>
            <person name="Liu Y."/>
            <person name="Gu Z."/>
            <person name="Liu H."/>
            <person name="Zhou Y."/>
        </authorList>
    </citation>
    <scope>NUCLEOTIDE SEQUENCE [LARGE SCALE GENOMIC DNA]</scope>
    <source>
        <strain evidence="3 4">NH7-4</strain>
    </source>
</reference>
<feature type="transmembrane region" description="Helical" evidence="1">
    <location>
        <begin position="54"/>
        <end position="74"/>
    </location>
</feature>
<dbReference type="Proteomes" id="UP000297540">
    <property type="component" value="Unassembled WGS sequence"/>
</dbReference>
<keyword evidence="4" id="KW-1185">Reference proteome</keyword>
<dbReference type="InterPro" id="IPR003675">
    <property type="entry name" value="Rce1/LyrA-like_dom"/>
</dbReference>
<evidence type="ECO:0000313" key="3">
    <source>
        <dbReference type="EMBL" id="TFF39238.1"/>
    </source>
</evidence>
<name>A0A4Y8SK06_9SPHI</name>
<keyword evidence="3" id="KW-0482">Metalloprotease</keyword>
<comment type="caution">
    <text evidence="3">The sequence shown here is derived from an EMBL/GenBank/DDBJ whole genome shotgun (WGS) entry which is preliminary data.</text>
</comment>
<sequence>MLSEETVIEPVPLLGKKACISCTVLIDSDCKFCNSCGARQTQVQGANTAEKWQLLQQGGVFFGLTLIVCCLAKFVDALQNLTSLIIIDAFLAIGTVAFFATGWQENKRLLHWPNFSIQKLSLYCGIAMAGAFLVHYSVTWLNITIFSKEESYIWGFIGYPYAKVLLIFFTAVTPAIFEELGFRGYLLQILLKVADEQQAVYISAFLFAIIHLSFLSLFWLIPFALFIGYMRVKEHTLWYGIFFHFCFNLTACLFELL</sequence>
<feature type="transmembrane region" description="Helical" evidence="1">
    <location>
        <begin position="237"/>
        <end position="256"/>
    </location>
</feature>
<evidence type="ECO:0000256" key="1">
    <source>
        <dbReference type="SAM" id="Phobius"/>
    </source>
</evidence>
<feature type="transmembrane region" description="Helical" evidence="1">
    <location>
        <begin position="81"/>
        <end position="100"/>
    </location>
</feature>
<dbReference type="GO" id="GO:0080120">
    <property type="term" value="P:CAAX-box protein maturation"/>
    <property type="evidence" value="ECO:0007669"/>
    <property type="project" value="UniProtKB-ARBA"/>
</dbReference>
<evidence type="ECO:0000313" key="4">
    <source>
        <dbReference type="Proteomes" id="UP000297540"/>
    </source>
</evidence>
<dbReference type="AlphaFoldDB" id="A0A4Y8SK06"/>
<organism evidence="3 4">
    <name type="scientific">Mucilaginibacter psychrotolerans</name>
    <dbReference type="NCBI Taxonomy" id="1524096"/>
    <lineage>
        <taxon>Bacteria</taxon>
        <taxon>Pseudomonadati</taxon>
        <taxon>Bacteroidota</taxon>
        <taxon>Sphingobacteriia</taxon>
        <taxon>Sphingobacteriales</taxon>
        <taxon>Sphingobacteriaceae</taxon>
        <taxon>Mucilaginibacter</taxon>
    </lineage>
</organism>
<keyword evidence="1" id="KW-0812">Transmembrane</keyword>
<keyword evidence="3" id="KW-0645">Protease</keyword>
<feature type="transmembrane region" description="Helical" evidence="1">
    <location>
        <begin position="153"/>
        <end position="177"/>
    </location>
</feature>
<dbReference type="EMBL" id="SOZE01000004">
    <property type="protein sequence ID" value="TFF39238.1"/>
    <property type="molecule type" value="Genomic_DNA"/>
</dbReference>
<accession>A0A4Y8SK06</accession>
<proteinExistence type="predicted"/>
<evidence type="ECO:0000259" key="2">
    <source>
        <dbReference type="Pfam" id="PF02517"/>
    </source>
</evidence>
<keyword evidence="1" id="KW-0472">Membrane</keyword>
<feature type="transmembrane region" description="Helical" evidence="1">
    <location>
        <begin position="200"/>
        <end position="225"/>
    </location>
</feature>
<feature type="domain" description="CAAX prenyl protease 2/Lysostaphin resistance protein A-like" evidence="2">
    <location>
        <begin position="163"/>
        <end position="249"/>
    </location>
</feature>
<feature type="transmembrane region" description="Helical" evidence="1">
    <location>
        <begin position="120"/>
        <end position="141"/>
    </location>
</feature>
<dbReference type="OrthoDB" id="158986at2"/>
<gene>
    <name evidence="3" type="ORF">E2R66_06355</name>
</gene>